<feature type="domain" description="Signal transduction histidine kinase subgroup 2 dimerisation and phosphoacceptor" evidence="11">
    <location>
        <begin position="232"/>
        <end position="307"/>
    </location>
</feature>
<reference evidence="13" key="1">
    <citation type="submission" date="2017-09" db="EMBL/GenBank/DDBJ databases">
        <authorList>
            <person name="Varghese N."/>
            <person name="Submissions S."/>
        </authorList>
    </citation>
    <scope>NUCLEOTIDE SEQUENCE [LARGE SCALE GENOMIC DNA]</scope>
    <source>
        <strain evidence="13">CGMCC 1.12641</strain>
    </source>
</reference>
<gene>
    <name evidence="12" type="ORF">SAMN06296241_1440</name>
</gene>
<proteinExistence type="predicted"/>
<evidence type="ECO:0000256" key="2">
    <source>
        <dbReference type="ARBA" id="ARBA00012438"/>
    </source>
</evidence>
<dbReference type="Pfam" id="PF07568">
    <property type="entry name" value="HisKA_2"/>
    <property type="match status" value="1"/>
</dbReference>
<feature type="coiled-coil region" evidence="8">
    <location>
        <begin position="195"/>
        <end position="222"/>
    </location>
</feature>
<dbReference type="PANTHER" id="PTHR41523:SF8">
    <property type="entry name" value="ETHYLENE RESPONSE SENSOR PROTEIN"/>
    <property type="match status" value="1"/>
</dbReference>
<dbReference type="Proteomes" id="UP000219193">
    <property type="component" value="Unassembled WGS sequence"/>
</dbReference>
<evidence type="ECO:0000256" key="8">
    <source>
        <dbReference type="SAM" id="Coils"/>
    </source>
</evidence>
<dbReference type="EMBL" id="OCMF01000001">
    <property type="protein sequence ID" value="SOC79900.1"/>
    <property type="molecule type" value="Genomic_DNA"/>
</dbReference>
<dbReference type="EC" id="2.7.13.3" evidence="2"/>
<dbReference type="InterPro" id="IPR036890">
    <property type="entry name" value="HATPase_C_sf"/>
</dbReference>
<feature type="transmembrane region" description="Helical" evidence="9">
    <location>
        <begin position="21"/>
        <end position="40"/>
    </location>
</feature>
<keyword evidence="6 12" id="KW-0418">Kinase</keyword>
<name>A0A285X3G0_9FLAO</name>
<keyword evidence="9" id="KW-0472">Membrane</keyword>
<feature type="transmembrane region" description="Helical" evidence="9">
    <location>
        <begin position="78"/>
        <end position="96"/>
    </location>
</feature>
<sequence length="424" mass="48957">MNLAGFFRNLGGSPELEIEEKIFNISAFSIGVFALVGTLLNYLIGLNLIVVGLSFIGSLVAFYLFYLSRYKFRFSSIFIVYYLSAIFLILGIMYFYNSGFSGTVPYLVLVLLNVFILVTPKKYQKHIAGSLYLFLFSLFLLQYFFPHWITPYNSNGEAAVDHMTTMFYSMGLTTYVTIYFRNRMSKDRQEIIKKSLEIENQSVQLKEKHEALENSLSQIKERNLYIETLLQELSHRVKNNLQLVISLLDMQILDEENREKHSQVEETKNRLISIILVHQKLYGPNQRISIYIPEYIQELCESILSLYNGSNETKDGKEIIDYNIEPLELPVEKIISLGLICNEIITNSFKHGFINTDQPRLEIFFSYSDKYILKIRDNGNGFDLYKNKRRSGMSLMHSLTKQLKGGLEIKSEIGTGTTTILSFP</sequence>
<evidence type="ECO:0000256" key="4">
    <source>
        <dbReference type="ARBA" id="ARBA00022679"/>
    </source>
</evidence>
<keyword evidence="9" id="KW-0812">Transmembrane</keyword>
<dbReference type="OrthoDB" id="9767435at2"/>
<dbReference type="RefSeq" id="WP_097055601.1">
    <property type="nucleotide sequence ID" value="NZ_OCMF01000001.1"/>
</dbReference>
<dbReference type="GO" id="GO:0005524">
    <property type="term" value="F:ATP binding"/>
    <property type="evidence" value="ECO:0007669"/>
    <property type="project" value="UniProtKB-KW"/>
</dbReference>
<accession>A0A285X3G0</accession>
<keyword evidence="9" id="KW-1133">Transmembrane helix</keyword>
<evidence type="ECO:0000256" key="1">
    <source>
        <dbReference type="ARBA" id="ARBA00000085"/>
    </source>
</evidence>
<evidence type="ECO:0000313" key="13">
    <source>
        <dbReference type="Proteomes" id="UP000219193"/>
    </source>
</evidence>
<evidence type="ECO:0000256" key="3">
    <source>
        <dbReference type="ARBA" id="ARBA00022553"/>
    </source>
</evidence>
<organism evidence="12 13">
    <name type="scientific">Salinimicrobium sediminis</name>
    <dbReference type="NCBI Taxonomy" id="1343891"/>
    <lineage>
        <taxon>Bacteria</taxon>
        <taxon>Pseudomonadati</taxon>
        <taxon>Bacteroidota</taxon>
        <taxon>Flavobacteriia</taxon>
        <taxon>Flavobacteriales</taxon>
        <taxon>Flavobacteriaceae</taxon>
        <taxon>Salinimicrobium</taxon>
    </lineage>
</organism>
<feature type="domain" description="Histidine kinase/HSP90-like ATPase" evidence="10">
    <location>
        <begin position="335"/>
        <end position="424"/>
    </location>
</feature>
<dbReference type="InterPro" id="IPR003594">
    <property type="entry name" value="HATPase_dom"/>
</dbReference>
<feature type="transmembrane region" description="Helical" evidence="9">
    <location>
        <begin position="46"/>
        <end position="66"/>
    </location>
</feature>
<feature type="transmembrane region" description="Helical" evidence="9">
    <location>
        <begin position="102"/>
        <end position="119"/>
    </location>
</feature>
<evidence type="ECO:0000259" key="10">
    <source>
        <dbReference type="Pfam" id="PF02518"/>
    </source>
</evidence>
<dbReference type="GO" id="GO:0004673">
    <property type="term" value="F:protein histidine kinase activity"/>
    <property type="evidence" value="ECO:0007669"/>
    <property type="project" value="UniProtKB-EC"/>
</dbReference>
<evidence type="ECO:0000313" key="12">
    <source>
        <dbReference type="EMBL" id="SOC79900.1"/>
    </source>
</evidence>
<evidence type="ECO:0000256" key="5">
    <source>
        <dbReference type="ARBA" id="ARBA00022741"/>
    </source>
</evidence>
<evidence type="ECO:0000259" key="11">
    <source>
        <dbReference type="Pfam" id="PF07568"/>
    </source>
</evidence>
<dbReference type="Gene3D" id="3.30.565.10">
    <property type="entry name" value="Histidine kinase-like ATPase, C-terminal domain"/>
    <property type="match status" value="1"/>
</dbReference>
<dbReference type="InterPro" id="IPR011495">
    <property type="entry name" value="Sig_transdc_His_kin_sub2_dim/P"/>
</dbReference>
<keyword evidence="4" id="KW-0808">Transferase</keyword>
<comment type="catalytic activity">
    <reaction evidence="1">
        <text>ATP + protein L-histidine = ADP + protein N-phospho-L-histidine.</text>
        <dbReference type="EC" id="2.7.13.3"/>
    </reaction>
</comment>
<dbReference type="SUPFAM" id="SSF55874">
    <property type="entry name" value="ATPase domain of HSP90 chaperone/DNA topoisomerase II/histidine kinase"/>
    <property type="match status" value="1"/>
</dbReference>
<keyword evidence="8" id="KW-0175">Coiled coil</keyword>
<keyword evidence="3" id="KW-0597">Phosphoprotein</keyword>
<keyword evidence="7" id="KW-0067">ATP-binding</keyword>
<dbReference type="AlphaFoldDB" id="A0A285X3G0"/>
<evidence type="ECO:0000256" key="9">
    <source>
        <dbReference type="SAM" id="Phobius"/>
    </source>
</evidence>
<feature type="transmembrane region" description="Helical" evidence="9">
    <location>
        <begin position="162"/>
        <end position="180"/>
    </location>
</feature>
<keyword evidence="13" id="KW-1185">Reference proteome</keyword>
<dbReference type="Pfam" id="PF02518">
    <property type="entry name" value="HATPase_c"/>
    <property type="match status" value="1"/>
</dbReference>
<evidence type="ECO:0000256" key="7">
    <source>
        <dbReference type="ARBA" id="ARBA00022840"/>
    </source>
</evidence>
<feature type="transmembrane region" description="Helical" evidence="9">
    <location>
        <begin position="131"/>
        <end position="150"/>
    </location>
</feature>
<protein>
    <recommendedName>
        <fullName evidence="2">histidine kinase</fullName>
        <ecNumber evidence="2">2.7.13.3</ecNumber>
    </recommendedName>
</protein>
<dbReference type="PANTHER" id="PTHR41523">
    <property type="entry name" value="TWO-COMPONENT SYSTEM SENSOR PROTEIN"/>
    <property type="match status" value="1"/>
</dbReference>
<keyword evidence="5" id="KW-0547">Nucleotide-binding</keyword>
<evidence type="ECO:0000256" key="6">
    <source>
        <dbReference type="ARBA" id="ARBA00022777"/>
    </source>
</evidence>